<dbReference type="InterPro" id="IPR008928">
    <property type="entry name" value="6-hairpin_glycosidase_sf"/>
</dbReference>
<dbReference type="Gene3D" id="1.50.10.10">
    <property type="match status" value="1"/>
</dbReference>
<keyword evidence="3" id="KW-0378">Hydrolase</keyword>
<reference evidence="4" key="1">
    <citation type="journal article" date="2019" name="Int. J. Syst. Evol. Microbiol.">
        <title>The Global Catalogue of Microorganisms (GCM) 10K type strain sequencing project: providing services to taxonomists for standard genome sequencing and annotation.</title>
        <authorList>
            <consortium name="The Broad Institute Genomics Platform"/>
            <consortium name="The Broad Institute Genome Sequencing Center for Infectious Disease"/>
            <person name="Wu L."/>
            <person name="Ma J."/>
        </authorList>
    </citation>
    <scope>NUCLEOTIDE SEQUENCE [LARGE SCALE GENOMIC DNA]</scope>
    <source>
        <strain evidence="4">JCM 17130</strain>
    </source>
</reference>
<dbReference type="SUPFAM" id="SSF48208">
    <property type="entry name" value="Six-hairpin glycosidases"/>
    <property type="match status" value="1"/>
</dbReference>
<name>A0ABW4L268_9MICO</name>
<dbReference type="PANTHER" id="PTHR31616">
    <property type="entry name" value="TREHALASE"/>
    <property type="match status" value="1"/>
</dbReference>
<evidence type="ECO:0000256" key="2">
    <source>
        <dbReference type="SAM" id="Phobius"/>
    </source>
</evidence>
<feature type="transmembrane region" description="Helical" evidence="2">
    <location>
        <begin position="29"/>
        <end position="47"/>
    </location>
</feature>
<sequence>MTTAATSERSARPESVADPVPPRTGRRRWLAWTLAVVLYVTAAAWSVHLKATESTEAYIDLYLDGVHVRADGSVAEVPPNRPVEYLPGSRVLASDADDPDASAIAEEHRAWLAGGTVPGAGTPYEEMVRGALLDIHVLTGATFADGGSRTVAAPGAAVAAWTDRWRYVWPRDASFVAAALATAGHTDDALDVLDFVGSLREGSDGFQARYLPDGSGVPDGRGIQLDGNGWVLWATAMVADRLEDAGSRAAAFERLRPLVDAATDQILRLTAEEPHLPPPSADYWEVRERDLTLGTVAPMLAGLESAAGLYEDQGEIARAEAVSERAAQMRTAVETTFGPGGYERYADGGNPLSALLGGEGRDAATAMLLPPFTDRTPSGAEEAWLLSTEEMSRPAGGVAPGVGWKRDGISWTPQTTLYALTAATNGHPHRATGYLDWVMAHRTGSGAIPEKVLANGAPAAVAPLTWSSANVVLAVAALEEGGHL</sequence>
<dbReference type="EMBL" id="JBHUEE010000002">
    <property type="protein sequence ID" value="MFD1717541.1"/>
    <property type="molecule type" value="Genomic_DNA"/>
</dbReference>
<keyword evidence="4" id="KW-1185">Reference proteome</keyword>
<keyword evidence="2" id="KW-0812">Transmembrane</keyword>
<comment type="caution">
    <text evidence="3">The sequence shown here is derived from an EMBL/GenBank/DDBJ whole genome shotgun (WGS) entry which is preliminary data.</text>
</comment>
<keyword evidence="2" id="KW-0472">Membrane</keyword>
<keyword evidence="2" id="KW-1133">Transmembrane helix</keyword>
<dbReference type="GO" id="GO:0016787">
    <property type="term" value="F:hydrolase activity"/>
    <property type="evidence" value="ECO:0007669"/>
    <property type="project" value="UniProtKB-KW"/>
</dbReference>
<evidence type="ECO:0000313" key="4">
    <source>
        <dbReference type="Proteomes" id="UP001597277"/>
    </source>
</evidence>
<dbReference type="Proteomes" id="UP001597277">
    <property type="component" value="Unassembled WGS sequence"/>
</dbReference>
<evidence type="ECO:0000256" key="1">
    <source>
        <dbReference type="SAM" id="MobiDB-lite"/>
    </source>
</evidence>
<evidence type="ECO:0000313" key="3">
    <source>
        <dbReference type="EMBL" id="MFD1717541.1"/>
    </source>
</evidence>
<gene>
    <name evidence="3" type="ORF">ACFSE6_06820</name>
</gene>
<proteinExistence type="predicted"/>
<feature type="region of interest" description="Disordered" evidence="1">
    <location>
        <begin position="1"/>
        <end position="22"/>
    </location>
</feature>
<dbReference type="InterPro" id="IPR012341">
    <property type="entry name" value="6hp_glycosidase-like_sf"/>
</dbReference>
<protein>
    <submittedName>
        <fullName evidence="3">Glycoside hydrolase family 15</fullName>
    </submittedName>
</protein>
<dbReference type="RefSeq" id="WP_388003971.1">
    <property type="nucleotide sequence ID" value="NZ_JBHUEE010000002.1"/>
</dbReference>
<accession>A0ABW4L268</accession>
<organism evidence="3 4">
    <name type="scientific">Georgenia deserti</name>
    <dbReference type="NCBI Taxonomy" id="2093781"/>
    <lineage>
        <taxon>Bacteria</taxon>
        <taxon>Bacillati</taxon>
        <taxon>Actinomycetota</taxon>
        <taxon>Actinomycetes</taxon>
        <taxon>Micrococcales</taxon>
        <taxon>Bogoriellaceae</taxon>
        <taxon>Georgenia</taxon>
    </lineage>
</organism>
<dbReference type="PANTHER" id="PTHR31616:SF0">
    <property type="entry name" value="GLUCAN 1,4-ALPHA-GLUCOSIDASE"/>
    <property type="match status" value="1"/>
</dbReference>